<dbReference type="CDD" id="cd12148">
    <property type="entry name" value="fungal_TF_MHR"/>
    <property type="match status" value="1"/>
</dbReference>
<proteinExistence type="predicted"/>
<dbReference type="InterPro" id="IPR051059">
    <property type="entry name" value="VerF-like"/>
</dbReference>
<dbReference type="Gene3D" id="3.30.160.60">
    <property type="entry name" value="Classic Zinc Finger"/>
    <property type="match status" value="1"/>
</dbReference>
<evidence type="ECO:0000259" key="9">
    <source>
        <dbReference type="PROSITE" id="PS50157"/>
    </source>
</evidence>
<feature type="compositionally biased region" description="Polar residues" evidence="8">
    <location>
        <begin position="488"/>
        <end position="506"/>
    </location>
</feature>
<feature type="region of interest" description="Disordered" evidence="8">
    <location>
        <begin position="488"/>
        <end position="529"/>
    </location>
</feature>
<feature type="region of interest" description="Disordered" evidence="8">
    <location>
        <begin position="321"/>
        <end position="342"/>
    </location>
</feature>
<feature type="region of interest" description="Disordered" evidence="8">
    <location>
        <begin position="1"/>
        <end position="92"/>
    </location>
</feature>
<reference evidence="11" key="1">
    <citation type="submission" date="2016-09" db="EMBL/GenBank/DDBJ databases">
        <authorList>
            <person name="Jeantristanb JTB J.-T."/>
            <person name="Ricardo R."/>
        </authorList>
    </citation>
    <scope>NUCLEOTIDE SEQUENCE [LARGE SCALE GENOMIC DNA]</scope>
</reference>
<evidence type="ECO:0000256" key="5">
    <source>
        <dbReference type="ARBA" id="ARBA00022833"/>
    </source>
</evidence>
<dbReference type="GO" id="GO:0006351">
    <property type="term" value="P:DNA-templated transcription"/>
    <property type="evidence" value="ECO:0007669"/>
    <property type="project" value="InterPro"/>
</dbReference>
<sequence length="1104" mass="119660">MQSLAALALGGAASASSSSSSSAMSIGNGNGMPHHHGNDHDHDHDHDHDDDSTNRRALKKQRQANDAGVGRSNGQGGTGTPTPCEPSTSKAGSALADAIGAAEVKPHVCDWPGCGKAFSRPDHLNRHKLNHKPATIYKCSKPGCPKTFVRNDLLVRHEGRHERKGQTGASGALSRNSVTSARKLQSSGTIPSEIPPRRNRIPSFGSGSSTSVDGLSPGAASSTSTPHPQASTSTRSPEHTASYPHLAGLTPVGEHAMPAHHEHRNGAMFNLQPHPYGPPSHAMASAVAGPSNPTAYNPFTDPNPNPMPPPPITSFSGNAFPPPSGHSAANQLHPYQNNSASNPSHGVYGAGTVPNEAPAPFFDTFNSDASGPQSSMPGFEEPLNFIQQSYGVPFVSASEYSWLFDPTGGFDIQFARSRPVSPGHELLAFNDPAPIPGGQATNSNGTGRTPGSGMSPEDLQEVTRGLDLRAQVHNGGYGRIVTEWQSINGVNSPGQRQNAPDTTPQSVVEEAKPTPPPVIAPSPQTDPSPIPITSDSESVNFPAPTNPAARGNVDHPTYIDERTRLKIIDYLEIEGKPLPNDPRMSRAAMMQYLEDFWLRIHETQVPGIHRASFKTNRTKIPLLLSMASRALSSLLLLGCYFGPLESQQLAVKLHSFFRGKVICSAEFKPRTELWLHQTILLISIFGKLCSTRLHHEMAHIFWSSCVTLGRRSAIFSQRAPAVMPKGKENDVEARWAAWIEEESLKRTALIIFALDVERKSCQTQKQGQVCLTDILRLLTSFRTDASLFRHSPALSAFQIQVQLPCDEDEWEATTAKEWAVLHAQARAPVPFISALKASLMAGHSPPVLNSFSRIAILHGLLSVAQDLQWRDHVIGLSQSERAHNWRDMISSSYNSWKSRLDSCLAGVTAPTTQLLRASISLYAVAHITLSIDIHELQIYAGAESALGLLVSTAVFHATEARIRMWSSTKDARAASWHAAFFLRDSMQHYEHAKEDLAGCLHHRWCVYIATLTLYCYGRATSGRPGPRTADYKASALRFLDLLCCDSPESLLLVRGKNNVLDLCQMIQEYIETSRWEIAQEGARILKRLLTNSCPGPPGKGGSSA</sequence>
<comment type="subcellular location">
    <subcellularLocation>
        <location evidence="1">Nucleus</location>
    </subcellularLocation>
</comment>
<dbReference type="InterPro" id="IPR013087">
    <property type="entry name" value="Znf_C2H2_type"/>
</dbReference>
<dbReference type="EMBL" id="FMSP01000008">
    <property type="protein sequence ID" value="SCV71948.1"/>
    <property type="molecule type" value="Genomic_DNA"/>
</dbReference>
<keyword evidence="6" id="KW-0539">Nucleus</keyword>
<feature type="compositionally biased region" description="Low complexity" evidence="8">
    <location>
        <begin position="1"/>
        <end position="23"/>
    </location>
</feature>
<feature type="compositionally biased region" description="Polar residues" evidence="8">
    <location>
        <begin position="327"/>
        <end position="342"/>
    </location>
</feature>
<evidence type="ECO:0000256" key="2">
    <source>
        <dbReference type="ARBA" id="ARBA00022723"/>
    </source>
</evidence>
<feature type="region of interest" description="Disordered" evidence="8">
    <location>
        <begin position="267"/>
        <end position="286"/>
    </location>
</feature>
<dbReference type="SMART" id="SM00355">
    <property type="entry name" value="ZnF_C2H2"/>
    <property type="match status" value="2"/>
</dbReference>
<dbReference type="Pfam" id="PF00096">
    <property type="entry name" value="zf-C2H2"/>
    <property type="match status" value="2"/>
</dbReference>
<feature type="region of interest" description="Disordered" evidence="8">
    <location>
        <begin position="359"/>
        <end position="380"/>
    </location>
</feature>
<protein>
    <submittedName>
        <fullName evidence="10">BQ2448_4642 protein</fullName>
    </submittedName>
</protein>
<keyword evidence="11" id="KW-1185">Reference proteome</keyword>
<dbReference type="GO" id="GO:0000978">
    <property type="term" value="F:RNA polymerase II cis-regulatory region sequence-specific DNA binding"/>
    <property type="evidence" value="ECO:0007669"/>
    <property type="project" value="InterPro"/>
</dbReference>
<dbReference type="OrthoDB" id="1405595at2759"/>
<organism evidence="10 11">
    <name type="scientific">Microbotryum intermedium</name>
    <dbReference type="NCBI Taxonomy" id="269621"/>
    <lineage>
        <taxon>Eukaryota</taxon>
        <taxon>Fungi</taxon>
        <taxon>Dikarya</taxon>
        <taxon>Basidiomycota</taxon>
        <taxon>Pucciniomycotina</taxon>
        <taxon>Microbotryomycetes</taxon>
        <taxon>Microbotryales</taxon>
        <taxon>Microbotryaceae</taxon>
        <taxon>Microbotryum</taxon>
    </lineage>
</organism>
<evidence type="ECO:0000313" key="10">
    <source>
        <dbReference type="EMBL" id="SCV71948.1"/>
    </source>
</evidence>
<keyword evidence="5" id="KW-0862">Zinc</keyword>
<feature type="compositionally biased region" description="Pro residues" evidence="8">
    <location>
        <begin position="513"/>
        <end position="529"/>
    </location>
</feature>
<feature type="compositionally biased region" description="Polar residues" evidence="8">
    <location>
        <begin position="364"/>
        <end position="376"/>
    </location>
</feature>
<dbReference type="GO" id="GO:0005634">
    <property type="term" value="C:nucleus"/>
    <property type="evidence" value="ECO:0007669"/>
    <property type="project" value="UniProtKB-SubCell"/>
</dbReference>
<evidence type="ECO:0000256" key="4">
    <source>
        <dbReference type="ARBA" id="ARBA00022771"/>
    </source>
</evidence>
<dbReference type="PANTHER" id="PTHR40626:SF14">
    <property type="entry name" value="C2H2 TYPE ZINC FINGER DOMAIN PROTEIN (AFU_ORTHOLOGUE AFUA_1G02360)"/>
    <property type="match status" value="1"/>
</dbReference>
<feature type="compositionally biased region" description="Polar residues" evidence="8">
    <location>
        <begin position="439"/>
        <end position="449"/>
    </location>
</feature>
<dbReference type="GO" id="GO:0000981">
    <property type="term" value="F:DNA-binding transcription factor activity, RNA polymerase II-specific"/>
    <property type="evidence" value="ECO:0007669"/>
    <property type="project" value="InterPro"/>
</dbReference>
<evidence type="ECO:0000313" key="11">
    <source>
        <dbReference type="Proteomes" id="UP000198372"/>
    </source>
</evidence>
<keyword evidence="2" id="KW-0479">Metal-binding</keyword>
<dbReference type="PROSITE" id="PS00028">
    <property type="entry name" value="ZINC_FINGER_C2H2_1"/>
    <property type="match status" value="2"/>
</dbReference>
<feature type="domain" description="C2H2-type" evidence="9">
    <location>
        <begin position="137"/>
        <end position="166"/>
    </location>
</feature>
<dbReference type="STRING" id="269621.A0A238FL87"/>
<feature type="compositionally biased region" description="Polar residues" evidence="8">
    <location>
        <begin position="167"/>
        <end position="190"/>
    </location>
</feature>
<keyword evidence="3" id="KW-0677">Repeat</keyword>
<dbReference type="PROSITE" id="PS50157">
    <property type="entry name" value="ZINC_FINGER_C2H2_2"/>
    <property type="match status" value="2"/>
</dbReference>
<keyword evidence="4 7" id="KW-0863">Zinc-finger</keyword>
<dbReference type="FunFam" id="3.30.160.60:FF:000072">
    <property type="entry name" value="zinc finger protein 143 isoform X1"/>
    <property type="match status" value="1"/>
</dbReference>
<dbReference type="PANTHER" id="PTHR40626">
    <property type="entry name" value="MIP31509P"/>
    <property type="match status" value="1"/>
</dbReference>
<feature type="region of interest" description="Disordered" evidence="8">
    <location>
        <begin position="428"/>
        <end position="458"/>
    </location>
</feature>
<evidence type="ECO:0000256" key="3">
    <source>
        <dbReference type="ARBA" id="ARBA00022737"/>
    </source>
</evidence>
<dbReference type="AlphaFoldDB" id="A0A238FL87"/>
<dbReference type="GO" id="GO:0000785">
    <property type="term" value="C:chromatin"/>
    <property type="evidence" value="ECO:0007669"/>
    <property type="project" value="TreeGrafter"/>
</dbReference>
<evidence type="ECO:0000256" key="8">
    <source>
        <dbReference type="SAM" id="MobiDB-lite"/>
    </source>
</evidence>
<feature type="domain" description="C2H2-type" evidence="9">
    <location>
        <begin position="107"/>
        <end position="131"/>
    </location>
</feature>
<feature type="compositionally biased region" description="Polar residues" evidence="8">
    <location>
        <begin position="205"/>
        <end position="235"/>
    </location>
</feature>
<feature type="compositionally biased region" description="Basic and acidic residues" evidence="8">
    <location>
        <begin position="36"/>
        <end position="54"/>
    </location>
</feature>
<dbReference type="GO" id="GO:0008270">
    <property type="term" value="F:zinc ion binding"/>
    <property type="evidence" value="ECO:0007669"/>
    <property type="project" value="UniProtKB-KW"/>
</dbReference>
<evidence type="ECO:0000256" key="6">
    <source>
        <dbReference type="ARBA" id="ARBA00023242"/>
    </source>
</evidence>
<accession>A0A238FL87</accession>
<name>A0A238FL87_9BASI</name>
<feature type="region of interest" description="Disordered" evidence="8">
    <location>
        <begin position="159"/>
        <end position="251"/>
    </location>
</feature>
<evidence type="ECO:0000256" key="1">
    <source>
        <dbReference type="ARBA" id="ARBA00004123"/>
    </source>
</evidence>
<dbReference type="Proteomes" id="UP000198372">
    <property type="component" value="Unassembled WGS sequence"/>
</dbReference>
<gene>
    <name evidence="10" type="ORF">BQ2448_4642</name>
</gene>
<dbReference type="InterPro" id="IPR036236">
    <property type="entry name" value="Znf_C2H2_sf"/>
</dbReference>
<dbReference type="Pfam" id="PF04082">
    <property type="entry name" value="Fungal_trans"/>
    <property type="match status" value="2"/>
</dbReference>
<dbReference type="InterPro" id="IPR007219">
    <property type="entry name" value="XnlR_reg_dom"/>
</dbReference>
<dbReference type="SUPFAM" id="SSF57667">
    <property type="entry name" value="beta-beta-alpha zinc fingers"/>
    <property type="match status" value="1"/>
</dbReference>
<evidence type="ECO:0000256" key="7">
    <source>
        <dbReference type="PROSITE-ProRule" id="PRU00042"/>
    </source>
</evidence>